<protein>
    <submittedName>
        <fullName evidence="9">Carbon starvation protein CstA</fullName>
    </submittedName>
</protein>
<evidence type="ECO:0000256" key="4">
    <source>
        <dbReference type="ARBA" id="ARBA00022692"/>
    </source>
</evidence>
<comment type="subcellular location">
    <subcellularLocation>
        <location evidence="1">Cell membrane</location>
        <topology evidence="1">Multi-pass membrane protein</topology>
    </subcellularLocation>
</comment>
<sequence length="398" mass="43248">MLIPSIIALIVMYGTAVIASYVPALQIDLVQYFGGEDATTVFGLGAVSMSYLIWIIILMAYVYIASTLPVWKLLQPRDYINAHQLIVGLVVLYLGLLLTNPEVTAPATRSVDDVSWFPLLFITIACGAVSGFHALVSSGTTSKQLNKETDARQVGYLGAVGEGVLALIAIIAVVTFFSTTDDFLAAYSSFDVANAEGLGNFIEGAAALASGLLIPEAAAQTLTSIIVISFAATTLDTSVRLMRYIISEIGREYKAFALTKKHVATSIAVGASLMLVLLPQDERGLGAGGYILWPLFGTSNQLLAGITLLLITIWVQRQGRNFLVPLIPMVFLLVMTMWAMLSQLRNEWWIFGETGGDVLLFVLGSIIFVFAVWICLEAYLLFKNERQQRLNNDKRDAG</sequence>
<name>A0A841PZX7_9BACL</name>
<dbReference type="AlphaFoldDB" id="A0A841PZX7"/>
<dbReference type="PANTHER" id="PTHR30252:SF0">
    <property type="entry name" value="PEPTIDE TRANSPORTER CSTA"/>
    <property type="match status" value="1"/>
</dbReference>
<evidence type="ECO:0000256" key="3">
    <source>
        <dbReference type="ARBA" id="ARBA00022475"/>
    </source>
</evidence>
<feature type="domain" description="CstA N-terminal" evidence="8">
    <location>
        <begin position="193"/>
        <end position="339"/>
    </location>
</feature>
<keyword evidence="6 7" id="KW-0472">Membrane</keyword>
<feature type="transmembrane region" description="Helical" evidence="7">
    <location>
        <begin position="222"/>
        <end position="242"/>
    </location>
</feature>
<dbReference type="Pfam" id="PF02554">
    <property type="entry name" value="CstA"/>
    <property type="match status" value="2"/>
</dbReference>
<feature type="domain" description="CstA N-terminal" evidence="8">
    <location>
        <begin position="5"/>
        <end position="176"/>
    </location>
</feature>
<feature type="transmembrane region" description="Helical" evidence="7">
    <location>
        <begin position="156"/>
        <end position="177"/>
    </location>
</feature>
<evidence type="ECO:0000313" key="9">
    <source>
        <dbReference type="EMBL" id="MBB6450703.1"/>
    </source>
</evidence>
<feature type="transmembrane region" description="Helical" evidence="7">
    <location>
        <begin position="291"/>
        <end position="315"/>
    </location>
</feature>
<feature type="transmembrane region" description="Helical" evidence="7">
    <location>
        <begin position="78"/>
        <end position="96"/>
    </location>
</feature>
<feature type="transmembrane region" description="Helical" evidence="7">
    <location>
        <begin position="263"/>
        <end position="279"/>
    </location>
</feature>
<keyword evidence="4 7" id="KW-0812">Transmembrane</keyword>
<feature type="transmembrane region" description="Helical" evidence="7">
    <location>
        <begin position="361"/>
        <end position="382"/>
    </location>
</feature>
<evidence type="ECO:0000256" key="7">
    <source>
        <dbReference type="SAM" id="Phobius"/>
    </source>
</evidence>
<gene>
    <name evidence="9" type="ORF">HNR44_002693</name>
</gene>
<evidence type="ECO:0000259" key="8">
    <source>
        <dbReference type="Pfam" id="PF02554"/>
    </source>
</evidence>
<dbReference type="PANTHER" id="PTHR30252">
    <property type="entry name" value="INNER MEMBRANE PEPTIDE TRANSPORTER"/>
    <property type="match status" value="1"/>
</dbReference>
<dbReference type="GO" id="GO:0005886">
    <property type="term" value="C:plasma membrane"/>
    <property type="evidence" value="ECO:0007669"/>
    <property type="project" value="UniProtKB-SubCell"/>
</dbReference>
<dbReference type="EMBL" id="JACHHJ010000004">
    <property type="protein sequence ID" value="MBB6450703.1"/>
    <property type="molecule type" value="Genomic_DNA"/>
</dbReference>
<feature type="transmembrane region" description="Helical" evidence="7">
    <location>
        <begin position="7"/>
        <end position="24"/>
    </location>
</feature>
<proteinExistence type="inferred from homology"/>
<keyword evidence="3" id="KW-1003">Cell membrane</keyword>
<feature type="transmembrane region" description="Helical" evidence="7">
    <location>
        <begin position="44"/>
        <end position="66"/>
    </location>
</feature>
<evidence type="ECO:0000256" key="6">
    <source>
        <dbReference type="ARBA" id="ARBA00023136"/>
    </source>
</evidence>
<evidence type="ECO:0000256" key="2">
    <source>
        <dbReference type="ARBA" id="ARBA00007755"/>
    </source>
</evidence>
<evidence type="ECO:0000256" key="5">
    <source>
        <dbReference type="ARBA" id="ARBA00022989"/>
    </source>
</evidence>
<comment type="similarity">
    <text evidence="2">Belongs to the peptide transporter carbon starvation (CstA) (TC 2.A.114) family.</text>
</comment>
<keyword evidence="10" id="KW-1185">Reference proteome</keyword>
<evidence type="ECO:0000256" key="1">
    <source>
        <dbReference type="ARBA" id="ARBA00004651"/>
    </source>
</evidence>
<evidence type="ECO:0000313" key="10">
    <source>
        <dbReference type="Proteomes" id="UP000568839"/>
    </source>
</evidence>
<comment type="caution">
    <text evidence="9">The sequence shown here is derived from an EMBL/GenBank/DDBJ whole genome shotgun (WGS) entry which is preliminary data.</text>
</comment>
<dbReference type="InterPro" id="IPR003706">
    <property type="entry name" value="CstA_N"/>
</dbReference>
<dbReference type="InterPro" id="IPR051605">
    <property type="entry name" value="CstA"/>
</dbReference>
<dbReference type="GO" id="GO:0009267">
    <property type="term" value="P:cellular response to starvation"/>
    <property type="evidence" value="ECO:0007669"/>
    <property type="project" value="InterPro"/>
</dbReference>
<dbReference type="Proteomes" id="UP000568839">
    <property type="component" value="Unassembled WGS sequence"/>
</dbReference>
<feature type="transmembrane region" description="Helical" evidence="7">
    <location>
        <begin position="322"/>
        <end position="341"/>
    </location>
</feature>
<accession>A0A841PZX7</accession>
<keyword evidence="5 7" id="KW-1133">Transmembrane helix</keyword>
<feature type="transmembrane region" description="Helical" evidence="7">
    <location>
        <begin position="116"/>
        <end position="136"/>
    </location>
</feature>
<reference evidence="9 10" key="1">
    <citation type="submission" date="2020-08" db="EMBL/GenBank/DDBJ databases">
        <title>Genomic Encyclopedia of Type Strains, Phase IV (KMG-IV): sequencing the most valuable type-strain genomes for metagenomic binning, comparative biology and taxonomic classification.</title>
        <authorList>
            <person name="Goeker M."/>
        </authorList>
    </citation>
    <scope>NUCLEOTIDE SEQUENCE [LARGE SCALE GENOMIC DNA]</scope>
    <source>
        <strain evidence="9 10">DSM 21769</strain>
    </source>
</reference>
<organism evidence="9 10">
    <name type="scientific">Geomicrobium halophilum</name>
    <dbReference type="NCBI Taxonomy" id="549000"/>
    <lineage>
        <taxon>Bacteria</taxon>
        <taxon>Bacillati</taxon>
        <taxon>Bacillota</taxon>
        <taxon>Bacilli</taxon>
        <taxon>Bacillales</taxon>
        <taxon>Geomicrobium</taxon>
    </lineage>
</organism>